<dbReference type="InterPro" id="IPR001764">
    <property type="entry name" value="Glyco_hydro_3_N"/>
</dbReference>
<dbReference type="InterPro" id="IPR026891">
    <property type="entry name" value="Fn3-like"/>
</dbReference>
<dbReference type="PANTHER" id="PTHR42715:SF10">
    <property type="entry name" value="BETA-GLUCOSIDASE"/>
    <property type="match status" value="1"/>
</dbReference>
<accession>A0A9N8J1P0</accession>
<dbReference type="InterPro" id="IPR036962">
    <property type="entry name" value="Glyco_hydro_3_N_sf"/>
</dbReference>
<dbReference type="PROSITE" id="PS00775">
    <property type="entry name" value="GLYCOSYL_HYDROL_F3"/>
    <property type="match status" value="1"/>
</dbReference>
<dbReference type="Pfam" id="PF00933">
    <property type="entry name" value="Glyco_hydro_3"/>
    <property type="match status" value="1"/>
</dbReference>
<evidence type="ECO:0000313" key="7">
    <source>
        <dbReference type="Proteomes" id="UP000533639"/>
    </source>
</evidence>
<dbReference type="InterPro" id="IPR037524">
    <property type="entry name" value="PA14/GLEYA"/>
</dbReference>
<sequence length="825" mass="92052">MKKTIIIGLLTTTFALNAQVYKAPVEERVKDLLGRMTLEEKVNYINGTNWMYTKEIKRLGIPQFKMSDGPVGTKSYGKSTAYPASVMNAATWNTSLVYDLGVALGRDSRSRGINFLLGPGVNIARAPMTGRNFEYLGEDPFLSAALAVNYIKGVQSQRVVATVKHFAANNQEYDRNFVSSDIDERTLQEIYLPAFKAAVQKAKVGAVMNSYNLLNGEHTSQNAHLNLEILKKDWKFDGILMSDWGGVHDGIAAFKNGTDLEMPGDEHILPTLLLPALKNGEIQETTLNDKVSRILRVCFSYGFFDRKQTDESIPKDDPKSAKAALKIAQEGIVLLKNENNILPINPAKTKKIAFIGPNANSFNAGGGSSQTEPFHFSTYYDGFKTAAKNSTVTYAMGIPSLNALSEQSVFYLEPGSQTVGLKAEYFNNKELSGIPLEVRKDKIVDFSWVQTPNVIGMGQDNFSVRWTGVIKPTKTAVYKFAVRGDDGYRLFINDKIVLDYWSDHGPIEKNAELTLNADTEYKVRLEYYENSGDASITFAWFEPKEENFNEAIKLASEADIAILCVGFNQQIEHEGDERPFELPEAQEELIKVVTKANPNTIVVLNAGGNVYMQNWLPNIKGLVHTFYAGQEGGTALANILLGKVNPSGKLPVSFEKNWKDNATYNNYYDTDNDKRVQYKEGLFVGYRHYDKNNIEPQFAFGFGLSYTSFQYSDLKVSLQQNEGKITANVTFKVKNTGNSDGAESAQLYVRDIVSPVERPVKELKGFSKMFLKKGQTKEFKITLDESAFSYYKTALKDFGYDAGEFEILIGASSKDIRLKETISLN</sequence>
<dbReference type="GO" id="GO:0009044">
    <property type="term" value="F:xylan 1,4-beta-xylosidase activity"/>
    <property type="evidence" value="ECO:0007669"/>
    <property type="project" value="UniProtKB-EC"/>
</dbReference>
<dbReference type="Pfam" id="PF14310">
    <property type="entry name" value="Fn3-like"/>
    <property type="match status" value="1"/>
</dbReference>
<dbReference type="Gene3D" id="3.40.50.1700">
    <property type="entry name" value="Glycoside hydrolase family 3 C-terminal domain"/>
    <property type="match status" value="1"/>
</dbReference>
<comment type="caution">
    <text evidence="6">The sequence shown here is derived from an EMBL/GenBank/DDBJ whole genome shotgun (WGS) entry which is preliminary data.</text>
</comment>
<name>A0A9N8J1P0_9FLAO</name>
<dbReference type="Gene3D" id="2.60.120.260">
    <property type="entry name" value="Galactose-binding domain-like"/>
    <property type="match status" value="1"/>
</dbReference>
<comment type="similarity">
    <text evidence="1 4">Belongs to the glycosyl hydrolase 3 family.</text>
</comment>
<dbReference type="AlphaFoldDB" id="A0A9N8J1P0"/>
<dbReference type="Proteomes" id="UP000533639">
    <property type="component" value="Unassembled WGS sequence"/>
</dbReference>
<dbReference type="SMART" id="SM01217">
    <property type="entry name" value="Fn3_like"/>
    <property type="match status" value="1"/>
</dbReference>
<dbReference type="EMBL" id="CAIJDE010000043">
    <property type="protein sequence ID" value="CAC9974616.1"/>
    <property type="molecule type" value="Genomic_DNA"/>
</dbReference>
<dbReference type="FunFam" id="2.60.40.10:FF:000495">
    <property type="entry name" value="Periplasmic beta-glucosidase"/>
    <property type="match status" value="1"/>
</dbReference>
<dbReference type="InterPro" id="IPR011658">
    <property type="entry name" value="PA14_dom"/>
</dbReference>
<evidence type="ECO:0000259" key="5">
    <source>
        <dbReference type="PROSITE" id="PS51820"/>
    </source>
</evidence>
<dbReference type="Pfam" id="PF01915">
    <property type="entry name" value="Glyco_hydro_3_C"/>
    <property type="match status" value="1"/>
</dbReference>
<dbReference type="PROSITE" id="PS51820">
    <property type="entry name" value="PA14"/>
    <property type="match status" value="1"/>
</dbReference>
<keyword evidence="7" id="KW-1185">Reference proteome</keyword>
<dbReference type="GO" id="GO:0005975">
    <property type="term" value="P:carbohydrate metabolic process"/>
    <property type="evidence" value="ECO:0007669"/>
    <property type="project" value="InterPro"/>
</dbReference>
<dbReference type="InterPro" id="IPR017853">
    <property type="entry name" value="GH"/>
</dbReference>
<dbReference type="Gene3D" id="2.60.40.10">
    <property type="entry name" value="Immunoglobulins"/>
    <property type="match status" value="1"/>
</dbReference>
<proteinExistence type="inferred from homology"/>
<dbReference type="PRINTS" id="PR00133">
    <property type="entry name" value="GLHYDRLASE3"/>
</dbReference>
<evidence type="ECO:0000256" key="1">
    <source>
        <dbReference type="ARBA" id="ARBA00005336"/>
    </source>
</evidence>
<evidence type="ECO:0000313" key="6">
    <source>
        <dbReference type="EMBL" id="CAC9974616.1"/>
    </source>
</evidence>
<dbReference type="SUPFAM" id="SSF52279">
    <property type="entry name" value="Beta-D-glucan exohydrolase, C-terminal domain"/>
    <property type="match status" value="1"/>
</dbReference>
<organism evidence="6 7">
    <name type="scientific">Flavobacterium panici</name>
    <dbReference type="NCBI Taxonomy" id="2654843"/>
    <lineage>
        <taxon>Bacteria</taxon>
        <taxon>Pseudomonadati</taxon>
        <taxon>Bacteroidota</taxon>
        <taxon>Flavobacteriia</taxon>
        <taxon>Flavobacteriales</taxon>
        <taxon>Flavobacteriaceae</taxon>
        <taxon>Flavobacterium</taxon>
    </lineage>
</organism>
<dbReference type="RefSeq" id="WP_180857788.1">
    <property type="nucleotide sequence ID" value="NZ_CAIJDE010000043.1"/>
</dbReference>
<dbReference type="InterPro" id="IPR019800">
    <property type="entry name" value="Glyco_hydro_3_AS"/>
</dbReference>
<dbReference type="Pfam" id="PF07691">
    <property type="entry name" value="PA14"/>
    <property type="match status" value="1"/>
</dbReference>
<keyword evidence="4 6" id="KW-0326">Glycosidase</keyword>
<protein>
    <submittedName>
        <fullName evidence="6">Xylan 1,4-beta-xylosidase</fullName>
        <ecNumber evidence="6">3.2.1.37</ecNumber>
    </submittedName>
</protein>
<feature type="domain" description="PA14" evidence="5">
    <location>
        <begin position="416"/>
        <end position="556"/>
    </location>
</feature>
<dbReference type="Gene3D" id="3.20.20.300">
    <property type="entry name" value="Glycoside hydrolase, family 3, N-terminal domain"/>
    <property type="match status" value="1"/>
</dbReference>
<dbReference type="InterPro" id="IPR013783">
    <property type="entry name" value="Ig-like_fold"/>
</dbReference>
<dbReference type="SUPFAM" id="SSF51445">
    <property type="entry name" value="(Trans)glycosidases"/>
    <property type="match status" value="1"/>
</dbReference>
<dbReference type="PANTHER" id="PTHR42715">
    <property type="entry name" value="BETA-GLUCOSIDASE"/>
    <property type="match status" value="1"/>
</dbReference>
<dbReference type="GO" id="GO:0008422">
    <property type="term" value="F:beta-glucosidase activity"/>
    <property type="evidence" value="ECO:0007669"/>
    <property type="project" value="UniProtKB-ARBA"/>
</dbReference>
<dbReference type="InterPro" id="IPR050288">
    <property type="entry name" value="Cellulose_deg_GH3"/>
</dbReference>
<gene>
    <name evidence="6" type="primary">xyl3A_1</name>
    <name evidence="6" type="ORF">FLAPXU55_02313</name>
</gene>
<dbReference type="InterPro" id="IPR002772">
    <property type="entry name" value="Glyco_hydro_3_C"/>
</dbReference>
<dbReference type="EC" id="3.2.1.37" evidence="6"/>
<keyword evidence="3" id="KW-0119">Carbohydrate metabolism</keyword>
<reference evidence="6 7" key="1">
    <citation type="submission" date="2020-06" db="EMBL/GenBank/DDBJ databases">
        <authorList>
            <person name="Criscuolo A."/>
        </authorList>
    </citation>
    <scope>NUCLEOTIDE SEQUENCE [LARGE SCALE GENOMIC DNA]</scope>
    <source>
        <strain evidence="6">PXU-55</strain>
    </source>
</reference>
<dbReference type="InterPro" id="IPR036881">
    <property type="entry name" value="Glyco_hydro_3_C_sf"/>
</dbReference>
<evidence type="ECO:0000256" key="2">
    <source>
        <dbReference type="ARBA" id="ARBA00022801"/>
    </source>
</evidence>
<evidence type="ECO:0000256" key="4">
    <source>
        <dbReference type="RuleBase" id="RU361161"/>
    </source>
</evidence>
<dbReference type="SMART" id="SM00758">
    <property type="entry name" value="PA14"/>
    <property type="match status" value="1"/>
</dbReference>
<evidence type="ECO:0000256" key="3">
    <source>
        <dbReference type="ARBA" id="ARBA00023277"/>
    </source>
</evidence>
<keyword evidence="2 4" id="KW-0378">Hydrolase</keyword>